<dbReference type="EMBL" id="JAACBX020000002">
    <property type="protein sequence ID" value="MBM0244638.1"/>
    <property type="molecule type" value="Genomic_DNA"/>
</dbReference>
<keyword evidence="2" id="KW-1185">Reference proteome</keyword>
<protein>
    <submittedName>
        <fullName evidence="1">Uncharacterized protein</fullName>
    </submittedName>
</protein>
<dbReference type="RefSeq" id="WP_200449246.1">
    <property type="nucleotide sequence ID" value="NZ_JAACBX020000002.1"/>
</dbReference>
<proteinExistence type="predicted"/>
<evidence type="ECO:0000313" key="1">
    <source>
        <dbReference type="EMBL" id="MBM0244638.1"/>
    </source>
</evidence>
<reference evidence="1 2" key="1">
    <citation type="submission" date="2021-01" db="EMBL/GenBank/DDBJ databases">
        <title>Complete genome sequences of Corynebacterium macginleyi strains isolated from infectious keratitis.</title>
        <authorList>
            <person name="Sagerfors S."/>
            <person name="Poehlein A."/>
            <person name="Soderquist B."/>
            <person name="Bruggemann H."/>
        </authorList>
    </citation>
    <scope>NUCLEOTIDE SEQUENCE [LARGE SCALE GENOMIC DNA]</scope>
    <source>
        <strain evidence="1 2">12T220</strain>
    </source>
</reference>
<gene>
    <name evidence="1" type="ORF">GWO63_010400</name>
</gene>
<name>A0ABS1Y8A3_9CORY</name>
<evidence type="ECO:0000313" key="2">
    <source>
        <dbReference type="Proteomes" id="UP001518680"/>
    </source>
</evidence>
<comment type="caution">
    <text evidence="1">The sequence shown here is derived from an EMBL/GenBank/DDBJ whole genome shotgun (WGS) entry which is preliminary data.</text>
</comment>
<dbReference type="Proteomes" id="UP001518680">
    <property type="component" value="Unassembled WGS sequence"/>
</dbReference>
<organism evidence="1 2">
    <name type="scientific">Corynebacterium macginleyi</name>
    <dbReference type="NCBI Taxonomy" id="38290"/>
    <lineage>
        <taxon>Bacteria</taxon>
        <taxon>Bacillati</taxon>
        <taxon>Actinomycetota</taxon>
        <taxon>Actinomycetes</taxon>
        <taxon>Mycobacteriales</taxon>
        <taxon>Corynebacteriaceae</taxon>
        <taxon>Corynebacterium</taxon>
    </lineage>
</organism>
<accession>A0ABS1Y8A3</accession>
<sequence length="47" mass="5705">MPFPVKFIRFEFQDPNFEFTDADINKEQHPFQNLRELLNSGEDYKDP</sequence>